<feature type="region of interest" description="Disordered" evidence="1">
    <location>
        <begin position="1"/>
        <end position="116"/>
    </location>
</feature>
<reference evidence="2 3" key="1">
    <citation type="journal article" date="2019" name="Nat. Microbiol.">
        <title>Mediterranean grassland soil C-N compound turnover is dependent on rainfall and depth, and is mediated by genomically divergent microorganisms.</title>
        <authorList>
            <person name="Diamond S."/>
            <person name="Andeer P.F."/>
            <person name="Li Z."/>
            <person name="Crits-Christoph A."/>
            <person name="Burstein D."/>
            <person name="Anantharaman K."/>
            <person name="Lane K.R."/>
            <person name="Thomas B.C."/>
            <person name="Pan C."/>
            <person name="Northen T.R."/>
            <person name="Banfield J.F."/>
        </authorList>
    </citation>
    <scope>NUCLEOTIDE SEQUENCE [LARGE SCALE GENOMIC DNA]</scope>
    <source>
        <strain evidence="2">NP_3</strain>
    </source>
</reference>
<evidence type="ECO:0000313" key="2">
    <source>
        <dbReference type="EMBL" id="TMI90448.1"/>
    </source>
</evidence>
<comment type="caution">
    <text evidence="2">The sequence shown here is derived from an EMBL/GenBank/DDBJ whole genome shotgun (WGS) entry which is preliminary data.</text>
</comment>
<accession>A0A537K3V3</accession>
<proteinExistence type="predicted"/>
<evidence type="ECO:0000256" key="1">
    <source>
        <dbReference type="SAM" id="MobiDB-lite"/>
    </source>
</evidence>
<gene>
    <name evidence="2" type="ORF">E6H00_06610</name>
</gene>
<dbReference type="PANTHER" id="PTHR32432:SF13">
    <property type="entry name" value="ETHANOLAMINE AMMONIA-LYASE REACTIVASE EUTA"/>
    <property type="match status" value="1"/>
</dbReference>
<sequence length="591" mass="62386">MCRGNRARCSSPPGCGGTSTSTPAPPRPGIWPSAGGARSGKWRAIWTSRGSTRAGRTAATRSSTRTRTPASTACSPSAPRRGASRCGWTPSRSGSEPAAVHEDEQEHIHLGGEGDPAVYTGEQVRLRSAGIDIGSSTSHLVFSDLVLARQGRYLSSRYQVVQRDVRFRSRVILTPYASRSQIDTAGVGRFIEDAYREAAIRRSEIDTGAVITTGEAAMKENAGPLIQLFAADAGKFVCATAGPHLESLLAAHGSGAAALSREPGHQTVLNVDIGGGTTKVAVCRKGRVQETAAVHVGARLLAWDGGGALRRVEERGRAIAREAGVAAAPGDVISSAALDAVAGHLAGLIVRVIDGQPLPERTGGLWITEPLRSPGPFSHIVFSGGVAEYIYGCETAEFGDLGPRLARAVLARLGERAVLEPRERIRATCIGASQYTVQVSGNTIFLPDAGILPVRNVPVAAVRGLDVPSRRQVAEAVRRALRRLDLADGDGRFALAIHWHHGPEYAALSELCGGIVEALPETVEARRPLLLVIDADVAGLVGRTLREECGVAGPLACIDQIALREFDYIDIGSPLSDQYVVPVVVKSLVFH</sequence>
<dbReference type="Pfam" id="PF06277">
    <property type="entry name" value="EutA"/>
    <property type="match status" value="1"/>
</dbReference>
<protein>
    <recommendedName>
        <fullName evidence="4">Ethanolamine utilization protein EutA</fullName>
    </recommendedName>
</protein>
<dbReference type="SUPFAM" id="SSF53067">
    <property type="entry name" value="Actin-like ATPase domain"/>
    <property type="match status" value="1"/>
</dbReference>
<dbReference type="Gene3D" id="3.30.420.40">
    <property type="match status" value="1"/>
</dbReference>
<feature type="compositionally biased region" description="Basic and acidic residues" evidence="1">
    <location>
        <begin position="99"/>
        <end position="112"/>
    </location>
</feature>
<dbReference type="InterPro" id="IPR009377">
    <property type="entry name" value="EutA"/>
</dbReference>
<feature type="compositionally biased region" description="Low complexity" evidence="1">
    <location>
        <begin position="47"/>
        <end position="73"/>
    </location>
</feature>
<dbReference type="AlphaFoldDB" id="A0A537K3V3"/>
<dbReference type="PANTHER" id="PTHR32432">
    <property type="entry name" value="CELL DIVISION PROTEIN FTSA-RELATED"/>
    <property type="match status" value="1"/>
</dbReference>
<dbReference type="InterPro" id="IPR050696">
    <property type="entry name" value="FtsA/MreB"/>
</dbReference>
<feature type="compositionally biased region" description="Low complexity" evidence="1">
    <location>
        <begin position="8"/>
        <end position="22"/>
    </location>
</feature>
<name>A0A537K3V3_9BACT</name>
<dbReference type="InterPro" id="IPR043129">
    <property type="entry name" value="ATPase_NBD"/>
</dbReference>
<evidence type="ECO:0000313" key="3">
    <source>
        <dbReference type="Proteomes" id="UP000318509"/>
    </source>
</evidence>
<dbReference type="Proteomes" id="UP000318509">
    <property type="component" value="Unassembled WGS sequence"/>
</dbReference>
<dbReference type="EMBL" id="VBAK01000112">
    <property type="protein sequence ID" value="TMI90448.1"/>
    <property type="molecule type" value="Genomic_DNA"/>
</dbReference>
<evidence type="ECO:0008006" key="4">
    <source>
        <dbReference type="Google" id="ProtNLM"/>
    </source>
</evidence>
<organism evidence="2 3">
    <name type="scientific">Candidatus Segetimicrobium genomatis</name>
    <dbReference type="NCBI Taxonomy" id="2569760"/>
    <lineage>
        <taxon>Bacteria</taxon>
        <taxon>Bacillati</taxon>
        <taxon>Candidatus Sysuimicrobiota</taxon>
        <taxon>Candidatus Sysuimicrobiia</taxon>
        <taxon>Candidatus Sysuimicrobiales</taxon>
        <taxon>Candidatus Segetimicrobiaceae</taxon>
        <taxon>Candidatus Segetimicrobium</taxon>
    </lineage>
</organism>